<dbReference type="Proteomes" id="UP000183529">
    <property type="component" value="Unassembled WGS sequence"/>
</dbReference>
<evidence type="ECO:0000256" key="5">
    <source>
        <dbReference type="ARBA" id="ARBA00022723"/>
    </source>
</evidence>
<dbReference type="Gene3D" id="3.20.20.70">
    <property type="entry name" value="Aldolase class I"/>
    <property type="match status" value="1"/>
</dbReference>
<gene>
    <name evidence="10" type="ORF">C7400_113175</name>
    <name evidence="11" type="ORF">SAMN05216550_11450</name>
</gene>
<dbReference type="InterPro" id="IPR006638">
    <property type="entry name" value="Elp3/MiaA/NifB-like_rSAM"/>
</dbReference>
<evidence type="ECO:0000256" key="3">
    <source>
        <dbReference type="ARBA" id="ARBA00022679"/>
    </source>
</evidence>
<keyword evidence="4" id="KW-0949">S-adenosyl-L-methionine</keyword>
<keyword evidence="3" id="KW-0808">Transferase</keyword>
<keyword evidence="7" id="KW-0411">Iron-sulfur</keyword>
<dbReference type="Pfam" id="PF04055">
    <property type="entry name" value="Radical_SAM"/>
    <property type="match status" value="1"/>
</dbReference>
<dbReference type="PROSITE" id="PS51918">
    <property type="entry name" value="RADICAL_SAM"/>
    <property type="match status" value="1"/>
</dbReference>
<dbReference type="SUPFAM" id="SSF52242">
    <property type="entry name" value="Cobalamin (vitamin B12)-binding domain"/>
    <property type="match status" value="1"/>
</dbReference>
<dbReference type="Pfam" id="PF02310">
    <property type="entry name" value="B12-binding"/>
    <property type="match status" value="1"/>
</dbReference>
<dbReference type="InterPro" id="IPR058240">
    <property type="entry name" value="rSAM_sf"/>
</dbReference>
<evidence type="ECO:0000256" key="1">
    <source>
        <dbReference type="ARBA" id="ARBA00001966"/>
    </source>
</evidence>
<organism evidence="11 12">
    <name type="scientific">Paraburkholderia tropica</name>
    <dbReference type="NCBI Taxonomy" id="92647"/>
    <lineage>
        <taxon>Bacteria</taxon>
        <taxon>Pseudomonadati</taxon>
        <taxon>Pseudomonadota</taxon>
        <taxon>Betaproteobacteria</taxon>
        <taxon>Burkholderiales</taxon>
        <taxon>Burkholderiaceae</taxon>
        <taxon>Paraburkholderia</taxon>
    </lineage>
</organism>
<keyword evidence="2 11" id="KW-0489">Methyltransferase</keyword>
<dbReference type="NCBIfam" id="TIGR04367">
    <property type="entry name" value="HpnR_B12_rSAM"/>
    <property type="match status" value="1"/>
</dbReference>
<dbReference type="PANTHER" id="PTHR43409">
    <property type="entry name" value="ANAEROBIC MAGNESIUM-PROTOPORPHYRIN IX MONOMETHYL ESTER CYCLASE-RELATED"/>
    <property type="match status" value="1"/>
</dbReference>
<dbReference type="CDD" id="cd01335">
    <property type="entry name" value="Radical_SAM"/>
    <property type="match status" value="1"/>
</dbReference>
<name>A0A1A5XMC5_9BURK</name>
<evidence type="ECO:0000259" key="8">
    <source>
        <dbReference type="PROSITE" id="PS51332"/>
    </source>
</evidence>
<comment type="cofactor">
    <cofactor evidence="1">
        <name>[4Fe-4S] cluster</name>
        <dbReference type="ChEBI" id="CHEBI:49883"/>
    </cofactor>
</comment>
<keyword evidence="13" id="KW-1185">Reference proteome</keyword>
<dbReference type="InterPro" id="IPR007197">
    <property type="entry name" value="rSAM"/>
</dbReference>
<evidence type="ECO:0000256" key="4">
    <source>
        <dbReference type="ARBA" id="ARBA00022691"/>
    </source>
</evidence>
<dbReference type="GO" id="GO:0032259">
    <property type="term" value="P:methylation"/>
    <property type="evidence" value="ECO:0007669"/>
    <property type="project" value="UniProtKB-KW"/>
</dbReference>
<evidence type="ECO:0000313" key="13">
    <source>
        <dbReference type="Proteomes" id="UP000247515"/>
    </source>
</evidence>
<comment type="caution">
    <text evidence="11">The sequence shown here is derived from an EMBL/GenBank/DDBJ whole genome shotgun (WGS) entry which is preliminary data.</text>
</comment>
<dbReference type="InterPro" id="IPR036724">
    <property type="entry name" value="Cobalamin-bd_sf"/>
</dbReference>
<dbReference type="OrthoDB" id="9801424at2"/>
<dbReference type="SFLD" id="SFLDG01082">
    <property type="entry name" value="B12-binding_domain_containing"/>
    <property type="match status" value="1"/>
</dbReference>
<dbReference type="EMBL" id="FNZM01000014">
    <property type="protein sequence ID" value="SEK04404.1"/>
    <property type="molecule type" value="Genomic_DNA"/>
</dbReference>
<keyword evidence="6" id="KW-0408">Iron</keyword>
<dbReference type="GO" id="GO:0008168">
    <property type="term" value="F:methyltransferase activity"/>
    <property type="evidence" value="ECO:0007669"/>
    <property type="project" value="UniProtKB-KW"/>
</dbReference>
<dbReference type="CDD" id="cd02068">
    <property type="entry name" value="radical_SAM_B12_BD"/>
    <property type="match status" value="1"/>
</dbReference>
<dbReference type="GO" id="GO:0031419">
    <property type="term" value="F:cobalamin binding"/>
    <property type="evidence" value="ECO:0007669"/>
    <property type="project" value="InterPro"/>
</dbReference>
<dbReference type="InterPro" id="IPR006158">
    <property type="entry name" value="Cobalamin-bd"/>
</dbReference>
<dbReference type="Gene3D" id="3.40.50.280">
    <property type="entry name" value="Cobalamin-binding domain"/>
    <property type="match status" value="1"/>
</dbReference>
<proteinExistence type="predicted"/>
<reference evidence="10 13" key="2">
    <citation type="submission" date="2018-05" db="EMBL/GenBank/DDBJ databases">
        <title>Genomic Encyclopedia of Type Strains, Phase IV (KMG-V): Genome sequencing to study the core and pangenomes of soil and plant-associated prokaryotes.</title>
        <authorList>
            <person name="Whitman W."/>
        </authorList>
    </citation>
    <scope>NUCLEOTIDE SEQUENCE [LARGE SCALE GENOMIC DNA]</scope>
    <source>
        <strain evidence="10 13">SIr-6563</strain>
    </source>
</reference>
<evidence type="ECO:0000313" key="10">
    <source>
        <dbReference type="EMBL" id="PXX14241.1"/>
    </source>
</evidence>
<dbReference type="GeneID" id="61303947"/>
<feature type="domain" description="B12-binding" evidence="8">
    <location>
        <begin position="8"/>
        <end position="141"/>
    </location>
</feature>
<keyword evidence="5" id="KW-0479">Metal-binding</keyword>
<dbReference type="GO" id="GO:0005829">
    <property type="term" value="C:cytosol"/>
    <property type="evidence" value="ECO:0007669"/>
    <property type="project" value="TreeGrafter"/>
</dbReference>
<dbReference type="SFLD" id="SFLDF00565">
    <property type="entry name" value="hopanoid_C3-methyltransferase"/>
    <property type="match status" value="1"/>
</dbReference>
<dbReference type="PANTHER" id="PTHR43409:SF7">
    <property type="entry name" value="BLL1977 PROTEIN"/>
    <property type="match status" value="1"/>
</dbReference>
<reference evidence="11 12" key="1">
    <citation type="submission" date="2016-10" db="EMBL/GenBank/DDBJ databases">
        <authorList>
            <person name="Varghese N."/>
            <person name="Submissions S."/>
        </authorList>
    </citation>
    <scope>NUCLEOTIDE SEQUENCE [LARGE SCALE GENOMIC DNA]</scope>
    <source>
        <strain evidence="11 12">LMG 22274</strain>
    </source>
</reference>
<dbReference type="SUPFAM" id="SSF102114">
    <property type="entry name" value="Radical SAM enzymes"/>
    <property type="match status" value="1"/>
</dbReference>
<accession>A0A1A5XMC5</accession>
<dbReference type="AlphaFoldDB" id="A0A1A5XMC5"/>
<evidence type="ECO:0000256" key="7">
    <source>
        <dbReference type="ARBA" id="ARBA00023014"/>
    </source>
</evidence>
<evidence type="ECO:0000259" key="9">
    <source>
        <dbReference type="PROSITE" id="PS51918"/>
    </source>
</evidence>
<sequence>MRLLAVHPSGLMYTRVFLRLEPLGLESVAGTARDAGHEVQLLDLQVETHRDLMRRVRNWRPEALCFSGNYLANIPEIVDLAKAVKAVLPSCFVFVGGHSVSFTAHDLLRHAEGAIDCILRGEGEASINDLLAVVAQGGDLLSVAGVVTRDGSGPPPRFVEHLDPVRPARDLLRHRRKYFIGTLDPCASIEFARGCPWDCTFCSAWTFYGRSYRTRSPEVVVEELAALREPGVFIVDDVAFVHAEHGMAIADAIRQRGIKKRYYLETRGDVLLRNKDVFRAWESLGLKYMFLGLEAIDEAGLKAFRKRISLDRNFEALEFARSLGITVAINLIADPDWDHDRFETIRQWCLEIPEIVNISVNTPYPGTENWQQESRPLTSLDYRLYDIQHAVVPTRLPLAEFYAELVRTQQVLNRKHLGWSALRGAAGQAAHLLVRGQTNFVRMLWKFNSVFDPRLQLADHEREVKYAMSPPPAMHGAPAIDMKTVYIHGPIGRKGRKIDDATERFVDETRMGTG</sequence>
<dbReference type="InterPro" id="IPR051198">
    <property type="entry name" value="BchE-like"/>
</dbReference>
<dbReference type="SMART" id="SM00729">
    <property type="entry name" value="Elp3"/>
    <property type="match status" value="1"/>
</dbReference>
<dbReference type="InterPro" id="IPR034466">
    <property type="entry name" value="Methyltransferase_Class_B"/>
</dbReference>
<dbReference type="PROSITE" id="PS51332">
    <property type="entry name" value="B12_BINDING"/>
    <property type="match status" value="1"/>
</dbReference>
<dbReference type="SFLD" id="SFLDG01123">
    <property type="entry name" value="methyltransferase_(Class_B)"/>
    <property type="match status" value="1"/>
</dbReference>
<dbReference type="RefSeq" id="WP_065057557.1">
    <property type="nucleotide sequence ID" value="NZ_CADFGN010000012.1"/>
</dbReference>
<evidence type="ECO:0000256" key="6">
    <source>
        <dbReference type="ARBA" id="ARBA00023004"/>
    </source>
</evidence>
<dbReference type="InterPro" id="IPR027564">
    <property type="entry name" value="HpnR_B12_rSAM"/>
</dbReference>
<feature type="domain" description="Radical SAM core" evidence="9">
    <location>
        <begin position="181"/>
        <end position="395"/>
    </location>
</feature>
<evidence type="ECO:0000313" key="12">
    <source>
        <dbReference type="Proteomes" id="UP000183529"/>
    </source>
</evidence>
<dbReference type="GO" id="GO:0051536">
    <property type="term" value="F:iron-sulfur cluster binding"/>
    <property type="evidence" value="ECO:0007669"/>
    <property type="project" value="UniProtKB-KW"/>
</dbReference>
<dbReference type="GO" id="GO:0046872">
    <property type="term" value="F:metal ion binding"/>
    <property type="evidence" value="ECO:0007669"/>
    <property type="project" value="UniProtKB-KW"/>
</dbReference>
<dbReference type="SFLD" id="SFLDS00029">
    <property type="entry name" value="Radical_SAM"/>
    <property type="match status" value="1"/>
</dbReference>
<evidence type="ECO:0000256" key="2">
    <source>
        <dbReference type="ARBA" id="ARBA00022603"/>
    </source>
</evidence>
<dbReference type="InterPro" id="IPR013785">
    <property type="entry name" value="Aldolase_TIM"/>
</dbReference>
<dbReference type="Proteomes" id="UP000247515">
    <property type="component" value="Unassembled WGS sequence"/>
</dbReference>
<evidence type="ECO:0000313" key="11">
    <source>
        <dbReference type="EMBL" id="SEK04404.1"/>
    </source>
</evidence>
<protein>
    <submittedName>
        <fullName evidence="11">Hopanoid C-3 methylase HpnR</fullName>
    </submittedName>
</protein>
<dbReference type="EMBL" id="QJJV01000013">
    <property type="protein sequence ID" value="PXX14241.1"/>
    <property type="molecule type" value="Genomic_DNA"/>
</dbReference>